<dbReference type="RefSeq" id="WP_089714836.1">
    <property type="nucleotide sequence ID" value="NZ_FMAR01000016.1"/>
</dbReference>
<dbReference type="Pfam" id="PF02142">
    <property type="entry name" value="MGS"/>
    <property type="match status" value="1"/>
</dbReference>
<dbReference type="GO" id="GO:0003937">
    <property type="term" value="F:IMP cyclohydrolase activity"/>
    <property type="evidence" value="ECO:0007669"/>
    <property type="project" value="UniProtKB-UniRule"/>
</dbReference>
<evidence type="ECO:0000256" key="9">
    <source>
        <dbReference type="ARBA" id="ARBA00050687"/>
    </source>
</evidence>
<comment type="catalytic activity">
    <reaction evidence="9 10">
        <text>IMP + H2O = 5-formamido-1-(5-phospho-D-ribosyl)imidazole-4-carboxamide</text>
        <dbReference type="Rhea" id="RHEA:18445"/>
        <dbReference type="ChEBI" id="CHEBI:15377"/>
        <dbReference type="ChEBI" id="CHEBI:58053"/>
        <dbReference type="ChEBI" id="CHEBI:58467"/>
        <dbReference type="EC" id="3.5.4.10"/>
    </reaction>
</comment>
<dbReference type="SUPFAM" id="SSF52335">
    <property type="entry name" value="Methylglyoxal synthase-like"/>
    <property type="match status" value="1"/>
</dbReference>
<dbReference type="PANTHER" id="PTHR11692:SF0">
    <property type="entry name" value="BIFUNCTIONAL PURINE BIOSYNTHESIS PROTEIN ATIC"/>
    <property type="match status" value="1"/>
</dbReference>
<evidence type="ECO:0000256" key="1">
    <source>
        <dbReference type="ARBA" id="ARBA00004844"/>
    </source>
</evidence>
<dbReference type="UniPathway" id="UPA00074">
    <property type="reaction ID" value="UER00133"/>
</dbReference>
<dbReference type="Gene3D" id="3.40.50.1380">
    <property type="entry name" value="Methylglyoxal synthase-like domain"/>
    <property type="match status" value="1"/>
</dbReference>
<comment type="catalytic activity">
    <reaction evidence="8 10">
        <text>(6R)-10-formyltetrahydrofolate + 5-amino-1-(5-phospho-beta-D-ribosyl)imidazole-4-carboxamide = 5-formamido-1-(5-phospho-D-ribosyl)imidazole-4-carboxamide + (6S)-5,6,7,8-tetrahydrofolate</text>
        <dbReference type="Rhea" id="RHEA:22192"/>
        <dbReference type="ChEBI" id="CHEBI:57453"/>
        <dbReference type="ChEBI" id="CHEBI:58467"/>
        <dbReference type="ChEBI" id="CHEBI:58475"/>
        <dbReference type="ChEBI" id="CHEBI:195366"/>
        <dbReference type="EC" id="2.1.2.3"/>
    </reaction>
</comment>
<gene>
    <name evidence="10" type="primary">purH</name>
    <name evidence="12" type="ORF">GA0116948_11686</name>
</gene>
<dbReference type="FunFam" id="3.40.140.20:FF:000005">
    <property type="entry name" value="Bifunctional purine biosynthesis protein PurH"/>
    <property type="match status" value="1"/>
</dbReference>
<dbReference type="EC" id="2.1.2.3" evidence="10"/>
<dbReference type="FunFam" id="3.40.140.20:FF:000001">
    <property type="entry name" value="Bifunctional purine biosynthesis protein PurH"/>
    <property type="match status" value="1"/>
</dbReference>
<keyword evidence="5 10" id="KW-0658">Purine biosynthesis</keyword>
<dbReference type="Pfam" id="PF01808">
    <property type="entry name" value="AICARFT_IMPCHas"/>
    <property type="match status" value="1"/>
</dbReference>
<evidence type="ECO:0000256" key="7">
    <source>
        <dbReference type="ARBA" id="ARBA00023268"/>
    </source>
</evidence>
<evidence type="ECO:0000313" key="12">
    <source>
        <dbReference type="EMBL" id="SCC58675.1"/>
    </source>
</evidence>
<keyword evidence="4 10" id="KW-0808">Transferase</keyword>
<dbReference type="InterPro" id="IPR011607">
    <property type="entry name" value="MGS-like_dom"/>
</dbReference>
<dbReference type="InterPro" id="IPR016193">
    <property type="entry name" value="Cytidine_deaminase-like"/>
</dbReference>
<dbReference type="AlphaFoldDB" id="A0A1C4FST8"/>
<organism evidence="12 13">
    <name type="scientific">Chitinophaga costaii</name>
    <dbReference type="NCBI Taxonomy" id="1335309"/>
    <lineage>
        <taxon>Bacteria</taxon>
        <taxon>Pseudomonadati</taxon>
        <taxon>Bacteroidota</taxon>
        <taxon>Chitinophagia</taxon>
        <taxon>Chitinophagales</taxon>
        <taxon>Chitinophagaceae</taxon>
        <taxon>Chitinophaga</taxon>
    </lineage>
</organism>
<feature type="domain" description="MGS-like" evidence="11">
    <location>
        <begin position="1"/>
        <end position="147"/>
    </location>
</feature>
<dbReference type="InterPro" id="IPR024051">
    <property type="entry name" value="AICAR_Tfase_dup_dom_sf"/>
</dbReference>
<protein>
    <recommendedName>
        <fullName evidence="10">Bifunctional purine biosynthesis protein PurH</fullName>
    </recommendedName>
    <domain>
        <recommendedName>
            <fullName evidence="10">Phosphoribosylaminoimidazolecarboxamide formyltransferase</fullName>
            <ecNumber evidence="10">2.1.2.3</ecNumber>
        </recommendedName>
        <alternativeName>
            <fullName evidence="10">AICAR transformylase</fullName>
        </alternativeName>
    </domain>
    <domain>
        <recommendedName>
            <fullName evidence="10">IMP cyclohydrolase</fullName>
            <ecNumber evidence="10">3.5.4.10</ecNumber>
        </recommendedName>
        <alternativeName>
            <fullName evidence="10">ATIC</fullName>
        </alternativeName>
        <alternativeName>
            <fullName evidence="10">IMP synthase</fullName>
        </alternativeName>
        <alternativeName>
            <fullName evidence="10">Inosinicase</fullName>
        </alternativeName>
    </domain>
</protein>
<evidence type="ECO:0000256" key="2">
    <source>
        <dbReference type="ARBA" id="ARBA00004954"/>
    </source>
</evidence>
<dbReference type="InterPro" id="IPR036914">
    <property type="entry name" value="MGS-like_dom_sf"/>
</dbReference>
<evidence type="ECO:0000256" key="6">
    <source>
        <dbReference type="ARBA" id="ARBA00022801"/>
    </source>
</evidence>
<keyword evidence="7 10" id="KW-0511">Multifunctional enzyme</keyword>
<proteinExistence type="inferred from homology"/>
<comment type="pathway">
    <text evidence="1 10">Purine metabolism; IMP biosynthesis via de novo pathway; IMP from 5-formamido-1-(5-phospho-D-ribosyl)imidazole-4-carboxamide: step 1/1.</text>
</comment>
<dbReference type="NCBIfam" id="NF002049">
    <property type="entry name" value="PRK00881.1"/>
    <property type="match status" value="1"/>
</dbReference>
<reference evidence="12 13" key="1">
    <citation type="submission" date="2016-08" db="EMBL/GenBank/DDBJ databases">
        <authorList>
            <person name="Seilhamer J.J."/>
        </authorList>
    </citation>
    <scope>NUCLEOTIDE SEQUENCE [LARGE SCALE GENOMIC DNA]</scope>
    <source>
        <strain evidence="12 13">A37T2</strain>
    </source>
</reference>
<dbReference type="PANTHER" id="PTHR11692">
    <property type="entry name" value="BIFUNCTIONAL PURINE BIOSYNTHESIS PROTEIN PURH"/>
    <property type="match status" value="1"/>
</dbReference>
<name>A0A1C4FST8_9BACT</name>
<dbReference type="SMART" id="SM00851">
    <property type="entry name" value="MGS"/>
    <property type="match status" value="1"/>
</dbReference>
<dbReference type="OrthoDB" id="9802065at2"/>
<dbReference type="GO" id="GO:0004643">
    <property type="term" value="F:phosphoribosylaminoimidazolecarboxamide formyltransferase activity"/>
    <property type="evidence" value="ECO:0007669"/>
    <property type="project" value="UniProtKB-UniRule"/>
</dbReference>
<evidence type="ECO:0000256" key="4">
    <source>
        <dbReference type="ARBA" id="ARBA00022679"/>
    </source>
</evidence>
<dbReference type="CDD" id="cd01421">
    <property type="entry name" value="IMPCH"/>
    <property type="match status" value="1"/>
</dbReference>
<dbReference type="PROSITE" id="PS51855">
    <property type="entry name" value="MGS"/>
    <property type="match status" value="1"/>
</dbReference>
<evidence type="ECO:0000256" key="8">
    <source>
        <dbReference type="ARBA" id="ARBA00050488"/>
    </source>
</evidence>
<evidence type="ECO:0000256" key="3">
    <source>
        <dbReference type="ARBA" id="ARBA00007667"/>
    </source>
</evidence>
<dbReference type="HAMAP" id="MF_00139">
    <property type="entry name" value="PurH"/>
    <property type="match status" value="1"/>
</dbReference>
<dbReference type="PIRSF" id="PIRSF000414">
    <property type="entry name" value="AICARFT_IMPCHas"/>
    <property type="match status" value="1"/>
</dbReference>
<dbReference type="GO" id="GO:0005829">
    <property type="term" value="C:cytosol"/>
    <property type="evidence" value="ECO:0007669"/>
    <property type="project" value="TreeGrafter"/>
</dbReference>
<dbReference type="SUPFAM" id="SSF53927">
    <property type="entry name" value="Cytidine deaminase-like"/>
    <property type="match status" value="1"/>
</dbReference>
<comment type="domain">
    <text evidence="10">The IMP cyclohydrolase activity resides in the N-terminal region.</text>
</comment>
<comment type="pathway">
    <text evidence="2 10">Purine metabolism; IMP biosynthesis via de novo pathway; 5-formamido-1-(5-phospho-D-ribosyl)imidazole-4-carboxamide from 5-amino-1-(5-phospho-D-ribosyl)imidazole-4-carboxamide (10-formyl THF route): step 1/1.</text>
</comment>
<evidence type="ECO:0000256" key="5">
    <source>
        <dbReference type="ARBA" id="ARBA00022755"/>
    </source>
</evidence>
<dbReference type="STRING" id="1335309.GA0116948_11686"/>
<dbReference type="Proteomes" id="UP000242818">
    <property type="component" value="Unassembled WGS sequence"/>
</dbReference>
<comment type="similarity">
    <text evidence="3 10">Belongs to the PurH family.</text>
</comment>
<keyword evidence="6 10" id="KW-0378">Hydrolase</keyword>
<dbReference type="Gene3D" id="3.40.140.20">
    <property type="match status" value="2"/>
</dbReference>
<dbReference type="SMART" id="SM00798">
    <property type="entry name" value="AICARFT_IMPCHas"/>
    <property type="match status" value="1"/>
</dbReference>
<evidence type="ECO:0000313" key="13">
    <source>
        <dbReference type="Proteomes" id="UP000242818"/>
    </source>
</evidence>
<evidence type="ECO:0000256" key="10">
    <source>
        <dbReference type="HAMAP-Rule" id="MF_00139"/>
    </source>
</evidence>
<keyword evidence="13" id="KW-1185">Reference proteome</keyword>
<dbReference type="GO" id="GO:0006189">
    <property type="term" value="P:'de novo' IMP biosynthetic process"/>
    <property type="evidence" value="ECO:0007669"/>
    <property type="project" value="UniProtKB-UniRule"/>
</dbReference>
<dbReference type="EMBL" id="FMAR01000016">
    <property type="protein sequence ID" value="SCC58675.1"/>
    <property type="molecule type" value="Genomic_DNA"/>
</dbReference>
<evidence type="ECO:0000259" key="11">
    <source>
        <dbReference type="PROSITE" id="PS51855"/>
    </source>
</evidence>
<dbReference type="InterPro" id="IPR002695">
    <property type="entry name" value="PurH-like"/>
</dbReference>
<dbReference type="FunFam" id="3.40.50.1380:FF:000001">
    <property type="entry name" value="Bifunctional purine biosynthesis protein PurH"/>
    <property type="match status" value="1"/>
</dbReference>
<accession>A0A1C4FST8</accession>
<sequence length="505" mass="55203">MQKQIKSALISVFYKDNLEAIVKKLGEQGVTIYSTGGTQQFIENLGVPCVSVESLTDYPSILGGRVKTLHPKVFGGILARRDNPQDLEQLKQYAIPEIDLVIVDLYPFEETVKSTTEEQTIIEKIDIGGVSLIRAAGKNYKDVVIVASKDQYADLEKVLTEQAGATSLQDRRVFAAKAFEVCAHYDTAIAGYFLKDEPAPAYFQVSTPQGQVMRYGENPHQQAVFYGKLDEIFTKLHGKELSYNNLVDVDAACQLIAEFTETTFVVIKHTNVCGIASRPTLLDAWENALAGDKESAFGGVLICNAQVDKATASAVSEIFFEILIAPGFDADALEVLQAKKNRILLQQKQPAKSAKMFKNVLNGVLEQDSDKGNFDKWEEVGAAPATAEQHADLTFANLVCKHLKSNAIALVKNKQLIGKGCGQTSRIDALRHAIEKAGQFSFDLKGAVMASDAFFPFNDCVSIAHDAGITAVIQPGGSIRDADSITFCKEHGMAMVLTGMRHFRH</sequence>
<dbReference type="EC" id="3.5.4.10" evidence="10"/>